<proteinExistence type="inferred from homology"/>
<dbReference type="PRINTS" id="PR00301">
    <property type="entry name" value="HEATSHOCK70"/>
</dbReference>
<dbReference type="SUPFAM" id="SSF53067">
    <property type="entry name" value="Actin-like ATPase domain"/>
    <property type="match status" value="2"/>
</dbReference>
<name>A0ABX0YI57_9PSED</name>
<evidence type="ECO:0000256" key="6">
    <source>
        <dbReference type="RuleBase" id="RU003322"/>
    </source>
</evidence>
<keyword evidence="8" id="KW-1185">Reference proteome</keyword>
<evidence type="ECO:0000256" key="3">
    <source>
        <dbReference type="ARBA" id="ARBA00022840"/>
    </source>
</evidence>
<evidence type="ECO:0000256" key="1">
    <source>
        <dbReference type="ARBA" id="ARBA00007381"/>
    </source>
</evidence>
<dbReference type="InterPro" id="IPR043129">
    <property type="entry name" value="ATPase_NBD"/>
</dbReference>
<evidence type="ECO:0000313" key="8">
    <source>
        <dbReference type="Proteomes" id="UP000746535"/>
    </source>
</evidence>
<dbReference type="CDD" id="cd10236">
    <property type="entry name" value="ASKHA_NBD_HSP70_HscA"/>
    <property type="match status" value="1"/>
</dbReference>
<dbReference type="RefSeq" id="WP_168084453.1">
    <property type="nucleotide sequence ID" value="NZ_JAAVJI010000007.1"/>
</dbReference>
<keyword evidence="3 5" id="KW-0067">ATP-binding</keyword>
<dbReference type="PANTHER" id="PTHR19375">
    <property type="entry name" value="HEAT SHOCK PROTEIN 70KDA"/>
    <property type="match status" value="1"/>
</dbReference>
<dbReference type="Gene3D" id="1.20.1270.10">
    <property type="match status" value="1"/>
</dbReference>
<dbReference type="InterPro" id="IPR029048">
    <property type="entry name" value="HSP70_C_sf"/>
</dbReference>
<dbReference type="Pfam" id="PF00012">
    <property type="entry name" value="HSP70"/>
    <property type="match status" value="1"/>
</dbReference>
<dbReference type="InterPro" id="IPR010236">
    <property type="entry name" value="ISC_FeS_clus_asmbl_HscA"/>
</dbReference>
<comment type="function">
    <text evidence="5">Chaperone involved in the maturation of iron-sulfur cluster-containing proteins. Has a low intrinsic ATPase activity which is markedly stimulated by HscB.</text>
</comment>
<keyword evidence="4 5" id="KW-0143">Chaperone</keyword>
<dbReference type="HAMAP" id="MF_00679">
    <property type="entry name" value="HscA"/>
    <property type="match status" value="1"/>
</dbReference>
<comment type="caution">
    <text evidence="7">The sequence shown here is derived from an EMBL/GenBank/DDBJ whole genome shotgun (WGS) entry which is preliminary data.</text>
</comment>
<evidence type="ECO:0000256" key="4">
    <source>
        <dbReference type="ARBA" id="ARBA00023186"/>
    </source>
</evidence>
<dbReference type="Gene3D" id="2.60.34.10">
    <property type="entry name" value="Substrate Binding Domain Of DNAk, Chain A, domain 1"/>
    <property type="match status" value="1"/>
</dbReference>
<dbReference type="NCBIfam" id="TIGR01991">
    <property type="entry name" value="HscA"/>
    <property type="match status" value="1"/>
</dbReference>
<dbReference type="PROSITE" id="PS00297">
    <property type="entry name" value="HSP70_1"/>
    <property type="match status" value="1"/>
</dbReference>
<dbReference type="Proteomes" id="UP000746535">
    <property type="component" value="Unassembled WGS sequence"/>
</dbReference>
<dbReference type="Gene3D" id="3.90.640.10">
    <property type="entry name" value="Actin, Chain A, domain 4"/>
    <property type="match status" value="1"/>
</dbReference>
<comment type="similarity">
    <text evidence="1 5 6">Belongs to the heat shock protein 70 family.</text>
</comment>
<dbReference type="InterPro" id="IPR013126">
    <property type="entry name" value="Hsp_70_fam"/>
</dbReference>
<dbReference type="InterPro" id="IPR018181">
    <property type="entry name" value="Heat_shock_70_CS"/>
</dbReference>
<protein>
    <recommendedName>
        <fullName evidence="5">Chaperone protein HscA homolog</fullName>
    </recommendedName>
</protein>
<sequence>MALLQIAEPGLSPQPHQRRLAVGIDLGTTNSLVAALRSGLSETLPDAQGNVILPSAVRYHAERVEVGATARQAAATDPFNTIVSVKRLMGRGIADVHQLGEQLPYRFSQGESHMPFIETVQGPKSPVEVSAEILRTLRIRAEASLGGDLVGAVITVPAYFDDAQRQATKDAARLAGLNVLRLLNEPTAAAVAYGLDQQAEGLVAIYDLGGGTFDISILRLSRGVFEVLATGGDSALGGDDFDHAIATWVLESAGLSADLAPAAQRELLQAACAAKEALSASDVVTLAYGGWSGELTRVGFEALIEPLLARSLKACRRAVRDSGVELEEIGAVVMVGGSTRVPRVRQAVGHLFGREPLTTIDPDQVVAIGAAIQADTLAGNQRDGEALLLLDVIPLSLGLETMGGLMEKVIPRNTTIPVARAQEFTTYKDGQSAMVIHVLQGERELVSDCRSLARFELRGIPPMVAGAAKIRVTFQVDADGLLDVSARELASGVESSIQVKPSYGLTDDEVARMLKDSFQYAGDDKQARQLREHQVDAERLLEAVQGALDADGERLLDADERIAIDYQMQELRDLMNGTDGPAIEQQTRRLSQVTDAFAARRLDSTVKAALAGRNLNEIEE</sequence>
<evidence type="ECO:0000256" key="2">
    <source>
        <dbReference type="ARBA" id="ARBA00022741"/>
    </source>
</evidence>
<dbReference type="InterPro" id="IPR029047">
    <property type="entry name" value="HSP70_peptide-bd_sf"/>
</dbReference>
<dbReference type="PROSITE" id="PS00329">
    <property type="entry name" value="HSP70_2"/>
    <property type="match status" value="1"/>
</dbReference>
<evidence type="ECO:0000256" key="5">
    <source>
        <dbReference type="HAMAP-Rule" id="MF_00679"/>
    </source>
</evidence>
<dbReference type="EMBL" id="JAAVJI010000007">
    <property type="protein sequence ID" value="NJP01882.1"/>
    <property type="molecule type" value="Genomic_DNA"/>
</dbReference>
<reference evidence="7 8" key="1">
    <citation type="submission" date="2020-03" db="EMBL/GenBank/DDBJ databases">
        <authorList>
            <person name="Wang L."/>
            <person name="He N."/>
            <person name="Li Y."/>
            <person name="Fang Y."/>
            <person name="Zhang F."/>
        </authorList>
    </citation>
    <scope>NUCLEOTIDE SEQUENCE [LARGE SCALE GENOMIC DNA]</scope>
    <source>
        <strain evidence="8">hsmgli-8</strain>
    </source>
</reference>
<keyword evidence="2 5" id="KW-0547">Nucleotide-binding</keyword>
<dbReference type="InterPro" id="IPR042039">
    <property type="entry name" value="HscA_NBD"/>
</dbReference>
<accession>A0ABX0YI57</accession>
<dbReference type="SUPFAM" id="SSF100920">
    <property type="entry name" value="Heat shock protein 70kD (HSP70), peptide-binding domain"/>
    <property type="match status" value="1"/>
</dbReference>
<organism evidence="7 8">
    <name type="scientific">Pseudomonas quercus</name>
    <dbReference type="NCBI Taxonomy" id="2722792"/>
    <lineage>
        <taxon>Bacteria</taxon>
        <taxon>Pseudomonadati</taxon>
        <taxon>Pseudomonadota</taxon>
        <taxon>Gammaproteobacteria</taxon>
        <taxon>Pseudomonadales</taxon>
        <taxon>Pseudomonadaceae</taxon>
        <taxon>Pseudomonas</taxon>
    </lineage>
</organism>
<dbReference type="PROSITE" id="PS01036">
    <property type="entry name" value="HSP70_3"/>
    <property type="match status" value="1"/>
</dbReference>
<dbReference type="Gene3D" id="3.30.420.40">
    <property type="match status" value="2"/>
</dbReference>
<dbReference type="NCBIfam" id="NF003520">
    <property type="entry name" value="PRK05183.1"/>
    <property type="match status" value="1"/>
</dbReference>
<gene>
    <name evidence="5 7" type="primary">hscA</name>
    <name evidence="7" type="ORF">HBH25_13590</name>
</gene>
<evidence type="ECO:0000313" key="7">
    <source>
        <dbReference type="EMBL" id="NJP01882.1"/>
    </source>
</evidence>
<dbReference type="SUPFAM" id="SSF100934">
    <property type="entry name" value="Heat shock protein 70kD (HSP70), C-terminal subdomain"/>
    <property type="match status" value="1"/>
</dbReference>